<gene>
    <name evidence="8" type="ORF">KPH14_003184</name>
</gene>
<keyword evidence="2" id="KW-0547">Nucleotide-binding</keyword>
<dbReference type="PANTHER" id="PTHR46487:SF1">
    <property type="entry name" value="DNA REPAIR PROTEIN XRCC3"/>
    <property type="match status" value="1"/>
</dbReference>
<keyword evidence="4" id="KW-0067">ATP-binding</keyword>
<protein>
    <recommendedName>
        <fullName evidence="7">RecA family profile 1 domain-containing protein</fullName>
    </recommendedName>
</protein>
<dbReference type="GO" id="GO:0045003">
    <property type="term" value="P:double-strand break repair via synthesis-dependent strand annealing"/>
    <property type="evidence" value="ECO:0007669"/>
    <property type="project" value="TreeGrafter"/>
</dbReference>
<dbReference type="SMART" id="SM00382">
    <property type="entry name" value="AAA"/>
    <property type="match status" value="1"/>
</dbReference>
<keyword evidence="6" id="KW-0539">Nucleus</keyword>
<dbReference type="Gene3D" id="3.40.50.300">
    <property type="entry name" value="P-loop containing nucleotide triphosphate hydrolases"/>
    <property type="match status" value="1"/>
</dbReference>
<keyword evidence="9" id="KW-1185">Reference proteome</keyword>
<evidence type="ECO:0000256" key="3">
    <source>
        <dbReference type="ARBA" id="ARBA00022763"/>
    </source>
</evidence>
<dbReference type="InterPro" id="IPR013632">
    <property type="entry name" value="Rad51_C"/>
</dbReference>
<evidence type="ECO:0000313" key="8">
    <source>
        <dbReference type="EMBL" id="KAK2587480.1"/>
    </source>
</evidence>
<keyword evidence="3" id="KW-0227">DNA damage</keyword>
<name>A0AAD9VVI3_9HYME</name>
<dbReference type="GO" id="GO:0005657">
    <property type="term" value="C:replication fork"/>
    <property type="evidence" value="ECO:0007669"/>
    <property type="project" value="TreeGrafter"/>
</dbReference>
<feature type="domain" description="RecA family profile 1" evidence="7">
    <location>
        <begin position="16"/>
        <end position="188"/>
    </location>
</feature>
<dbReference type="CDD" id="cd19491">
    <property type="entry name" value="XRCC3"/>
    <property type="match status" value="1"/>
</dbReference>
<evidence type="ECO:0000256" key="4">
    <source>
        <dbReference type="ARBA" id="ARBA00022840"/>
    </source>
</evidence>
<reference evidence="8" key="2">
    <citation type="journal article" date="2023" name="Commun. Biol.">
        <title>Intrasexual cuticular hydrocarbon dimorphism in a wasp sheds light on hydrocarbon biosynthesis genes in Hymenoptera.</title>
        <authorList>
            <person name="Moris V.C."/>
            <person name="Podsiadlowski L."/>
            <person name="Martin S."/>
            <person name="Oeyen J.P."/>
            <person name="Donath A."/>
            <person name="Petersen M."/>
            <person name="Wilbrandt J."/>
            <person name="Misof B."/>
            <person name="Liedtke D."/>
            <person name="Thamm M."/>
            <person name="Scheiner R."/>
            <person name="Schmitt T."/>
            <person name="Niehuis O."/>
        </authorList>
    </citation>
    <scope>NUCLEOTIDE SEQUENCE</scope>
    <source>
        <strain evidence="8">GBR_01_08_01A</strain>
    </source>
</reference>
<evidence type="ECO:0000256" key="2">
    <source>
        <dbReference type="ARBA" id="ARBA00022741"/>
    </source>
</evidence>
<dbReference type="Proteomes" id="UP001258017">
    <property type="component" value="Unassembled WGS sequence"/>
</dbReference>
<dbReference type="GO" id="GO:0071140">
    <property type="term" value="P:resolution of mitotic recombination intermediates"/>
    <property type="evidence" value="ECO:0007669"/>
    <property type="project" value="TreeGrafter"/>
</dbReference>
<dbReference type="GO" id="GO:0000722">
    <property type="term" value="P:telomere maintenance via recombination"/>
    <property type="evidence" value="ECO:0007669"/>
    <property type="project" value="TreeGrafter"/>
</dbReference>
<dbReference type="GO" id="GO:0033065">
    <property type="term" value="C:Rad51C-XRCC3 complex"/>
    <property type="evidence" value="ECO:0007669"/>
    <property type="project" value="TreeGrafter"/>
</dbReference>
<dbReference type="InterPro" id="IPR020588">
    <property type="entry name" value="RecA_ATP-bd"/>
</dbReference>
<dbReference type="Pfam" id="PF08423">
    <property type="entry name" value="Rad51"/>
    <property type="match status" value="1"/>
</dbReference>
<dbReference type="GO" id="GO:0005524">
    <property type="term" value="F:ATP binding"/>
    <property type="evidence" value="ECO:0007669"/>
    <property type="project" value="UniProtKB-KW"/>
</dbReference>
<dbReference type="PANTHER" id="PTHR46487">
    <property type="entry name" value="DNA REPAIR PROTEIN XRCC3"/>
    <property type="match status" value="1"/>
</dbReference>
<evidence type="ECO:0000313" key="9">
    <source>
        <dbReference type="Proteomes" id="UP001258017"/>
    </source>
</evidence>
<dbReference type="InterPro" id="IPR027417">
    <property type="entry name" value="P-loop_NTPase"/>
</dbReference>
<comment type="subcellular location">
    <subcellularLocation>
        <location evidence="1">Nucleus</location>
    </subcellularLocation>
</comment>
<comment type="caution">
    <text evidence="8">The sequence shown here is derived from an EMBL/GenBank/DDBJ whole genome shotgun (WGS) entry which is preliminary data.</text>
</comment>
<dbReference type="EMBL" id="JAIFRP010000007">
    <property type="protein sequence ID" value="KAK2587480.1"/>
    <property type="molecule type" value="Genomic_DNA"/>
</dbReference>
<dbReference type="InterPro" id="IPR003593">
    <property type="entry name" value="AAA+_ATPase"/>
</dbReference>
<evidence type="ECO:0000259" key="7">
    <source>
        <dbReference type="PROSITE" id="PS50162"/>
    </source>
</evidence>
<evidence type="ECO:0000256" key="5">
    <source>
        <dbReference type="ARBA" id="ARBA00023204"/>
    </source>
</evidence>
<dbReference type="GO" id="GO:0000400">
    <property type="term" value="F:four-way junction DNA binding"/>
    <property type="evidence" value="ECO:0007669"/>
    <property type="project" value="TreeGrafter"/>
</dbReference>
<reference evidence="8" key="1">
    <citation type="submission" date="2021-08" db="EMBL/GenBank/DDBJ databases">
        <authorList>
            <person name="Misof B."/>
            <person name="Oliver O."/>
            <person name="Podsiadlowski L."/>
            <person name="Donath A."/>
            <person name="Peters R."/>
            <person name="Mayer C."/>
            <person name="Rust J."/>
            <person name="Gunkel S."/>
            <person name="Lesny P."/>
            <person name="Martin S."/>
            <person name="Oeyen J.P."/>
            <person name="Petersen M."/>
            <person name="Panagiotis P."/>
            <person name="Wilbrandt J."/>
            <person name="Tanja T."/>
        </authorList>
    </citation>
    <scope>NUCLEOTIDE SEQUENCE</scope>
    <source>
        <strain evidence="8">GBR_01_08_01A</strain>
        <tissue evidence="8">Thorax + abdomen</tissue>
    </source>
</reference>
<dbReference type="SUPFAM" id="SSF52540">
    <property type="entry name" value="P-loop containing nucleoside triphosphate hydrolases"/>
    <property type="match status" value="1"/>
</dbReference>
<evidence type="ECO:0000256" key="1">
    <source>
        <dbReference type="ARBA" id="ARBA00004123"/>
    </source>
</evidence>
<evidence type="ECO:0000256" key="6">
    <source>
        <dbReference type="ARBA" id="ARBA00023242"/>
    </source>
</evidence>
<dbReference type="GO" id="GO:0090656">
    <property type="term" value="P:t-circle formation"/>
    <property type="evidence" value="ECO:0007669"/>
    <property type="project" value="TreeGrafter"/>
</dbReference>
<organism evidence="8 9">
    <name type="scientific">Odynerus spinipes</name>
    <dbReference type="NCBI Taxonomy" id="1348599"/>
    <lineage>
        <taxon>Eukaryota</taxon>
        <taxon>Metazoa</taxon>
        <taxon>Ecdysozoa</taxon>
        <taxon>Arthropoda</taxon>
        <taxon>Hexapoda</taxon>
        <taxon>Insecta</taxon>
        <taxon>Pterygota</taxon>
        <taxon>Neoptera</taxon>
        <taxon>Endopterygota</taxon>
        <taxon>Hymenoptera</taxon>
        <taxon>Apocrita</taxon>
        <taxon>Aculeata</taxon>
        <taxon>Vespoidea</taxon>
        <taxon>Vespidae</taxon>
        <taxon>Eumeninae</taxon>
        <taxon>Odynerus</taxon>
    </lineage>
</organism>
<keyword evidence="5" id="KW-0234">DNA repair</keyword>
<dbReference type="AlphaFoldDB" id="A0AAD9VVI3"/>
<dbReference type="PROSITE" id="PS50162">
    <property type="entry name" value="RECA_2"/>
    <property type="match status" value="1"/>
</dbReference>
<dbReference type="GO" id="GO:0140664">
    <property type="term" value="F:ATP-dependent DNA damage sensor activity"/>
    <property type="evidence" value="ECO:0007669"/>
    <property type="project" value="InterPro"/>
</dbReference>
<proteinExistence type="predicted"/>
<dbReference type="InterPro" id="IPR047348">
    <property type="entry name" value="XRCC3-like_C"/>
</dbReference>
<accession>A0AAD9VVI3</accession>
<sequence length="256" mass="28298">MTEEFFEISAKDLKKQERFLTTGCSKLDAIFKGGIPCQGITQIYGAAGTGKTQLALQLCLTVQLPVTAGGFAAGAIYISTEAVFPAKRLHELIQNVDVIQNYDNINGDVVFVEHISTIEDLESSLLFRVPVLLNKHKIRLLIVDSVAAPYRVEEWDDENRSKSLRTVGQQLHNLCTNSGICVICINQVTAVIEDSNRHDDVKEQSSLGIMWTSMVTNSLYFHKEGSTRYVSISSSPYLPCTTTQFEISMSGVKGIE</sequence>